<protein>
    <submittedName>
        <fullName evidence="2">Uncharacterized protein</fullName>
    </submittedName>
</protein>
<organism evidence="2">
    <name type="scientific">marine sediment metagenome</name>
    <dbReference type="NCBI Taxonomy" id="412755"/>
    <lineage>
        <taxon>unclassified sequences</taxon>
        <taxon>metagenomes</taxon>
        <taxon>ecological metagenomes</taxon>
    </lineage>
</organism>
<proteinExistence type="predicted"/>
<name>A0A0F9LRK5_9ZZZZ</name>
<comment type="caution">
    <text evidence="2">The sequence shown here is derived from an EMBL/GenBank/DDBJ whole genome shotgun (WGS) entry which is preliminary data.</text>
</comment>
<keyword evidence="1" id="KW-0472">Membrane</keyword>
<gene>
    <name evidence="2" type="ORF">LCGC14_1182420</name>
</gene>
<evidence type="ECO:0000256" key="1">
    <source>
        <dbReference type="SAM" id="Phobius"/>
    </source>
</evidence>
<dbReference type="EMBL" id="LAZR01005934">
    <property type="protein sequence ID" value="KKM96023.1"/>
    <property type="molecule type" value="Genomic_DNA"/>
</dbReference>
<dbReference type="AlphaFoldDB" id="A0A0F9LRK5"/>
<keyword evidence="1" id="KW-1133">Transmembrane helix</keyword>
<feature type="transmembrane region" description="Helical" evidence="1">
    <location>
        <begin position="6"/>
        <end position="32"/>
    </location>
</feature>
<accession>A0A0F9LRK5</accession>
<keyword evidence="1" id="KW-0812">Transmembrane</keyword>
<reference evidence="2" key="1">
    <citation type="journal article" date="2015" name="Nature">
        <title>Complex archaea that bridge the gap between prokaryotes and eukaryotes.</title>
        <authorList>
            <person name="Spang A."/>
            <person name="Saw J.H."/>
            <person name="Jorgensen S.L."/>
            <person name="Zaremba-Niedzwiedzka K."/>
            <person name="Martijn J."/>
            <person name="Lind A.E."/>
            <person name="van Eijk R."/>
            <person name="Schleper C."/>
            <person name="Guy L."/>
            <person name="Ettema T.J."/>
        </authorList>
    </citation>
    <scope>NUCLEOTIDE SEQUENCE</scope>
</reference>
<evidence type="ECO:0000313" key="2">
    <source>
        <dbReference type="EMBL" id="KKM96023.1"/>
    </source>
</evidence>
<sequence length="62" mass="7205">MTPYNLYNTLFAIGLYETFCFLGTTEMTYVFIQDNEPRFKNRRGVLGKNGAEFWEVGLTLNV</sequence>